<keyword evidence="1" id="KW-0805">Transcription regulation</keyword>
<sequence>MSRHVKADFSDQSRVTINHLSQALGLTKGTVSRALNGYPDISERTRLKVQRTAERMGYQPLSHAQAIRTGRSRSMGLVIQTYDHDAQRPFLAEFLAGISVAAASEGWTLTVTASDTPEGTLEVMRQLIKERKADGFILPRTLRQDPRVDLMRALKTPFVLFGRVEDPTECAWYDIKGGAAMHEALGRLVDLGHRRIAYVGGGQQYNYQRLRYRGYRDGLESHGFDLDNALVHQNAVTRAAGAQATRALLELDSPPTGIIYAVDAAAAGAWDAAQEFGLTIGKDLSVVTYDGTGEGANLQPALASYAVDIRRAGERLTQLLIRRIRGEDVELLREEEPAQFRPGGSLGPAPATKH</sequence>
<gene>
    <name evidence="6" type="ORF">SAMN04488118_10994</name>
</gene>
<dbReference type="InterPro" id="IPR010982">
    <property type="entry name" value="Lambda_DNA-bd_dom_sf"/>
</dbReference>
<dbReference type="SMART" id="SM00354">
    <property type="entry name" value="HTH_LACI"/>
    <property type="match status" value="1"/>
</dbReference>
<dbReference type="InterPro" id="IPR000843">
    <property type="entry name" value="HTH_LacI"/>
</dbReference>
<keyword evidence="3" id="KW-0804">Transcription</keyword>
<dbReference type="PANTHER" id="PTHR30146:SF109">
    <property type="entry name" value="HTH-TYPE TRANSCRIPTIONAL REGULATOR GALS"/>
    <property type="match status" value="1"/>
</dbReference>
<evidence type="ECO:0000256" key="1">
    <source>
        <dbReference type="ARBA" id="ARBA00023015"/>
    </source>
</evidence>
<accession>A0A1G5R730</accession>
<evidence type="ECO:0000313" key="6">
    <source>
        <dbReference type="EMBL" id="SCZ69570.1"/>
    </source>
</evidence>
<reference evidence="6 7" key="1">
    <citation type="submission" date="2016-10" db="EMBL/GenBank/DDBJ databases">
        <authorList>
            <person name="de Groot N.N."/>
        </authorList>
    </citation>
    <scope>NUCLEOTIDE SEQUENCE [LARGE SCALE GENOMIC DNA]</scope>
    <source>
        <strain evidence="6 7">U95</strain>
    </source>
</reference>
<dbReference type="InterPro" id="IPR046335">
    <property type="entry name" value="LacI/GalR-like_sensor"/>
</dbReference>
<dbReference type="GO" id="GO:0003700">
    <property type="term" value="F:DNA-binding transcription factor activity"/>
    <property type="evidence" value="ECO:0007669"/>
    <property type="project" value="TreeGrafter"/>
</dbReference>
<protein>
    <submittedName>
        <fullName evidence="6">Transcriptional regulator, LacI family</fullName>
    </submittedName>
</protein>
<dbReference type="EMBL" id="FMWG01000009">
    <property type="protein sequence ID" value="SCZ69570.1"/>
    <property type="molecule type" value="Genomic_DNA"/>
</dbReference>
<evidence type="ECO:0000256" key="3">
    <source>
        <dbReference type="ARBA" id="ARBA00023163"/>
    </source>
</evidence>
<dbReference type="GO" id="GO:0000976">
    <property type="term" value="F:transcription cis-regulatory region binding"/>
    <property type="evidence" value="ECO:0007669"/>
    <property type="project" value="TreeGrafter"/>
</dbReference>
<dbReference type="Proteomes" id="UP000198767">
    <property type="component" value="Unassembled WGS sequence"/>
</dbReference>
<dbReference type="AlphaFoldDB" id="A0A1G5R730"/>
<dbReference type="SUPFAM" id="SSF47413">
    <property type="entry name" value="lambda repressor-like DNA-binding domains"/>
    <property type="match status" value="1"/>
</dbReference>
<dbReference type="InterPro" id="IPR028082">
    <property type="entry name" value="Peripla_BP_I"/>
</dbReference>
<feature type="region of interest" description="Disordered" evidence="4">
    <location>
        <begin position="335"/>
        <end position="354"/>
    </location>
</feature>
<keyword evidence="7" id="KW-1185">Reference proteome</keyword>
<evidence type="ECO:0000256" key="2">
    <source>
        <dbReference type="ARBA" id="ARBA00023125"/>
    </source>
</evidence>
<keyword evidence="2" id="KW-0238">DNA-binding</keyword>
<dbReference type="Pfam" id="PF13377">
    <property type="entry name" value="Peripla_BP_3"/>
    <property type="match status" value="1"/>
</dbReference>
<dbReference type="CDD" id="cd01392">
    <property type="entry name" value="HTH_LacI"/>
    <property type="match status" value="1"/>
</dbReference>
<dbReference type="STRING" id="1156985.SAMN04488118_10994"/>
<dbReference type="PROSITE" id="PS50932">
    <property type="entry name" value="HTH_LACI_2"/>
    <property type="match status" value="1"/>
</dbReference>
<evidence type="ECO:0000256" key="4">
    <source>
        <dbReference type="SAM" id="MobiDB-lite"/>
    </source>
</evidence>
<name>A0A1G5R730_9RHOB</name>
<dbReference type="SUPFAM" id="SSF53822">
    <property type="entry name" value="Periplasmic binding protein-like I"/>
    <property type="match status" value="1"/>
</dbReference>
<dbReference type="Gene3D" id="3.40.50.2300">
    <property type="match status" value="2"/>
</dbReference>
<organism evidence="6 7">
    <name type="scientific">Epibacterium ulvae</name>
    <dbReference type="NCBI Taxonomy" id="1156985"/>
    <lineage>
        <taxon>Bacteria</taxon>
        <taxon>Pseudomonadati</taxon>
        <taxon>Pseudomonadota</taxon>
        <taxon>Alphaproteobacteria</taxon>
        <taxon>Rhodobacterales</taxon>
        <taxon>Roseobacteraceae</taxon>
        <taxon>Epibacterium</taxon>
    </lineage>
</organism>
<evidence type="ECO:0000313" key="7">
    <source>
        <dbReference type="Proteomes" id="UP000198767"/>
    </source>
</evidence>
<evidence type="ECO:0000259" key="5">
    <source>
        <dbReference type="PROSITE" id="PS50932"/>
    </source>
</evidence>
<dbReference type="Gene3D" id="1.10.260.40">
    <property type="entry name" value="lambda repressor-like DNA-binding domains"/>
    <property type="match status" value="1"/>
</dbReference>
<proteinExistence type="predicted"/>
<dbReference type="Pfam" id="PF00356">
    <property type="entry name" value="LacI"/>
    <property type="match status" value="1"/>
</dbReference>
<dbReference type="RefSeq" id="WP_090220047.1">
    <property type="nucleotide sequence ID" value="NZ_FMWG01000009.1"/>
</dbReference>
<feature type="domain" description="HTH lacI-type" evidence="5">
    <location>
        <begin position="15"/>
        <end position="69"/>
    </location>
</feature>
<dbReference type="PANTHER" id="PTHR30146">
    <property type="entry name" value="LACI-RELATED TRANSCRIPTIONAL REPRESSOR"/>
    <property type="match status" value="1"/>
</dbReference>
<dbReference type="OrthoDB" id="234496at2"/>